<dbReference type="AlphaFoldDB" id="A0A4R6TC86"/>
<evidence type="ECO:0000313" key="3">
    <source>
        <dbReference type="Proteomes" id="UP000295390"/>
    </source>
</evidence>
<accession>A0A4R6TC86</accession>
<feature type="coiled-coil region" evidence="1">
    <location>
        <begin position="55"/>
        <end position="82"/>
    </location>
</feature>
<reference evidence="2 3" key="1">
    <citation type="submission" date="2019-03" db="EMBL/GenBank/DDBJ databases">
        <title>Genomic Encyclopedia of Type Strains, Phase III (KMG-III): the genomes of soil and plant-associated and newly described type strains.</title>
        <authorList>
            <person name="Whitman W."/>
        </authorList>
    </citation>
    <scope>NUCLEOTIDE SEQUENCE [LARGE SCALE GENOMIC DNA]</scope>
    <source>
        <strain evidence="2 3">CECT 8283</strain>
    </source>
</reference>
<gene>
    <name evidence="2" type="ORF">DFQ07_3049</name>
</gene>
<keyword evidence="3" id="KW-1185">Reference proteome</keyword>
<sequence length="150" mass="18111">MHSYRDRPKGHYIQKASLKDLYMLTKSWRNNLEFCLFEIEFLEQLVEASFVKLLLNEDLDKLVDLRRELSEVKNQSKNIQNSIQVQLFYNVDIIDNPLNHDASIFRYEHGLLEDRIAEFLKILKLLKYVVFKITRNVLESDKPKFIWRYN</sequence>
<name>A0A4R6TC86_9FLAO</name>
<evidence type="ECO:0000313" key="2">
    <source>
        <dbReference type="EMBL" id="TDQ21952.1"/>
    </source>
</evidence>
<dbReference type="Proteomes" id="UP000295390">
    <property type="component" value="Unassembled WGS sequence"/>
</dbReference>
<keyword evidence="1" id="KW-0175">Coiled coil</keyword>
<evidence type="ECO:0000256" key="1">
    <source>
        <dbReference type="SAM" id="Coils"/>
    </source>
</evidence>
<protein>
    <submittedName>
        <fullName evidence="2">Uncharacterized protein</fullName>
    </submittedName>
</protein>
<proteinExistence type="predicted"/>
<dbReference type="OrthoDB" id="1441145at2"/>
<dbReference type="EMBL" id="SNYH01000007">
    <property type="protein sequence ID" value="TDQ21952.1"/>
    <property type="molecule type" value="Genomic_DNA"/>
</dbReference>
<dbReference type="RefSeq" id="WP_133538026.1">
    <property type="nucleotide sequence ID" value="NZ_SNYH01000007.1"/>
</dbReference>
<organism evidence="2 3">
    <name type="scientific">Tenacibaculum caenipelagi</name>
    <dbReference type="NCBI Taxonomy" id="1325435"/>
    <lineage>
        <taxon>Bacteria</taxon>
        <taxon>Pseudomonadati</taxon>
        <taxon>Bacteroidota</taxon>
        <taxon>Flavobacteriia</taxon>
        <taxon>Flavobacteriales</taxon>
        <taxon>Flavobacteriaceae</taxon>
        <taxon>Tenacibaculum</taxon>
    </lineage>
</organism>
<comment type="caution">
    <text evidence="2">The sequence shown here is derived from an EMBL/GenBank/DDBJ whole genome shotgun (WGS) entry which is preliminary data.</text>
</comment>